<dbReference type="PATRIC" id="fig|1423726.3.peg.1304"/>
<comment type="caution">
    <text evidence="1">The sequence shown here is derived from an EMBL/GenBank/DDBJ whole genome shotgun (WGS) entry which is preliminary data.</text>
</comment>
<name>A0A0R1GPN1_9LACO</name>
<gene>
    <name evidence="1" type="ORF">FC07_GL001256</name>
</gene>
<keyword evidence="2" id="KW-1185">Reference proteome</keyword>
<evidence type="ECO:0000313" key="2">
    <source>
        <dbReference type="Proteomes" id="UP000051461"/>
    </source>
</evidence>
<sequence length="118" mass="13581">MLEPVSHGSIWDEVIEMNTYLEIIENQQAQFCYTNLYFTADSLQLTYTAGKQSTRRDTLDLTQIKQGIQDEFLGATRISFHYGDREYVFFSQGNGIIEYLTDHLGDQLVKIARTENAS</sequence>
<organism evidence="1 2">
    <name type="scientific">Loigolactobacillus bifermentans DSM 20003</name>
    <dbReference type="NCBI Taxonomy" id="1423726"/>
    <lineage>
        <taxon>Bacteria</taxon>
        <taxon>Bacillati</taxon>
        <taxon>Bacillota</taxon>
        <taxon>Bacilli</taxon>
        <taxon>Lactobacillales</taxon>
        <taxon>Lactobacillaceae</taxon>
        <taxon>Loigolactobacillus</taxon>
    </lineage>
</organism>
<dbReference type="Proteomes" id="UP000051461">
    <property type="component" value="Unassembled WGS sequence"/>
</dbReference>
<proteinExistence type="predicted"/>
<protein>
    <recommendedName>
        <fullName evidence="3">YokE-like PH domain-containing protein</fullName>
    </recommendedName>
</protein>
<accession>A0A0R1GPN1</accession>
<evidence type="ECO:0000313" key="1">
    <source>
        <dbReference type="EMBL" id="KRK33330.1"/>
    </source>
</evidence>
<dbReference type="AlphaFoldDB" id="A0A0R1GPN1"/>
<reference evidence="1 2" key="1">
    <citation type="journal article" date="2015" name="Genome Announc.">
        <title>Expanding the biotechnology potential of lactobacilli through comparative genomics of 213 strains and associated genera.</title>
        <authorList>
            <person name="Sun Z."/>
            <person name="Harris H.M."/>
            <person name="McCann A."/>
            <person name="Guo C."/>
            <person name="Argimon S."/>
            <person name="Zhang W."/>
            <person name="Yang X."/>
            <person name="Jeffery I.B."/>
            <person name="Cooney J.C."/>
            <person name="Kagawa T.F."/>
            <person name="Liu W."/>
            <person name="Song Y."/>
            <person name="Salvetti E."/>
            <person name="Wrobel A."/>
            <person name="Rasinkangas P."/>
            <person name="Parkhill J."/>
            <person name="Rea M.C."/>
            <person name="O'Sullivan O."/>
            <person name="Ritari J."/>
            <person name="Douillard F.P."/>
            <person name="Paul Ross R."/>
            <person name="Yang R."/>
            <person name="Briner A.E."/>
            <person name="Felis G.E."/>
            <person name="de Vos W.M."/>
            <person name="Barrangou R."/>
            <person name="Klaenhammer T.R."/>
            <person name="Caufield P.W."/>
            <person name="Cui Y."/>
            <person name="Zhang H."/>
            <person name="O'Toole P.W."/>
        </authorList>
    </citation>
    <scope>NUCLEOTIDE SEQUENCE [LARGE SCALE GENOMIC DNA]</scope>
    <source>
        <strain evidence="1 2">DSM 20003</strain>
    </source>
</reference>
<dbReference type="STRING" id="1423726.FC07_GL001256"/>
<evidence type="ECO:0008006" key="3">
    <source>
        <dbReference type="Google" id="ProtNLM"/>
    </source>
</evidence>
<dbReference type="EMBL" id="AZDA01000117">
    <property type="protein sequence ID" value="KRK33330.1"/>
    <property type="molecule type" value="Genomic_DNA"/>
</dbReference>